<feature type="transmembrane region" description="Helical" evidence="8">
    <location>
        <begin position="46"/>
        <end position="67"/>
    </location>
</feature>
<evidence type="ECO:0000256" key="3">
    <source>
        <dbReference type="ARBA" id="ARBA00022679"/>
    </source>
</evidence>
<dbReference type="GO" id="GO:0044038">
    <property type="term" value="P:cell wall macromolecule biosynthetic process"/>
    <property type="evidence" value="ECO:0007669"/>
    <property type="project" value="TreeGrafter"/>
</dbReference>
<dbReference type="EMBL" id="FNRT01000002">
    <property type="protein sequence ID" value="SEB85683.1"/>
    <property type="molecule type" value="Genomic_DNA"/>
</dbReference>
<dbReference type="STRING" id="402596.SAMN04489844_1201"/>
<protein>
    <submittedName>
        <fullName evidence="9">UDP-N-acetylmuramyl pentapeptide phosphotransferase/UDP-N-acetylglucosamine-1-phosphate transferase</fullName>
    </submittedName>
</protein>
<name>A0A1H4MRV7_9ACTN</name>
<dbReference type="CDD" id="cd06854">
    <property type="entry name" value="GT_WbpL_WbcO_like"/>
    <property type="match status" value="1"/>
</dbReference>
<keyword evidence="6 8" id="KW-0472">Membrane</keyword>
<keyword evidence="4 8" id="KW-0812">Transmembrane</keyword>
<evidence type="ECO:0000256" key="6">
    <source>
        <dbReference type="ARBA" id="ARBA00023136"/>
    </source>
</evidence>
<feature type="transmembrane region" description="Helical" evidence="8">
    <location>
        <begin position="73"/>
        <end position="92"/>
    </location>
</feature>
<gene>
    <name evidence="9" type="ORF">SAMN04489844_1201</name>
</gene>
<feature type="transmembrane region" description="Helical" evidence="8">
    <location>
        <begin position="6"/>
        <end position="25"/>
    </location>
</feature>
<feature type="transmembrane region" description="Helical" evidence="8">
    <location>
        <begin position="271"/>
        <end position="291"/>
    </location>
</feature>
<feature type="transmembrane region" description="Helical" evidence="8">
    <location>
        <begin position="297"/>
        <end position="318"/>
    </location>
</feature>
<keyword evidence="3 9" id="KW-0808">Transferase</keyword>
<sequence length="330" mass="33781">MLQFFISFVVTSATMVPVLSLLRRLQVVDVPNQRSSHVVVVPRGGGLAMIAGCTAGVVSALIAGSALDDVVDGWAVLATCAGMLLLASLGFADDVAHVSARIRLALQGTIAAGVATAVAVGSPTPWPVALVAIFGCLWLVSYVNAFNFMDGVNAISATSALLAACWYGALGAQASDGLVSAAAWSLAGAALAFLPWNAHRPKVFLGDVGSYGIGALVGVLALLTAVREADLWLALAPLTVYLVDTSGTLLRRALRGEALMEAHRSHVYQRLLDVGLSHLGSTAIVATGGLVVCSATLALHTAGAILVAAVVAVIYHSLPSLLGRRVRVAS</sequence>
<feature type="transmembrane region" description="Helical" evidence="8">
    <location>
        <begin position="178"/>
        <end position="196"/>
    </location>
</feature>
<keyword evidence="10" id="KW-1185">Reference proteome</keyword>
<dbReference type="GO" id="GO:0071555">
    <property type="term" value="P:cell wall organization"/>
    <property type="evidence" value="ECO:0007669"/>
    <property type="project" value="TreeGrafter"/>
</dbReference>
<dbReference type="AlphaFoldDB" id="A0A1H4MRV7"/>
<evidence type="ECO:0000256" key="7">
    <source>
        <dbReference type="PIRSR" id="PIRSR600715-1"/>
    </source>
</evidence>
<accession>A0A1H4MRV7</accession>
<evidence type="ECO:0000313" key="10">
    <source>
        <dbReference type="Proteomes" id="UP000198742"/>
    </source>
</evidence>
<keyword evidence="2" id="KW-1003">Cell membrane</keyword>
<dbReference type="GO" id="GO:0016780">
    <property type="term" value="F:phosphotransferase activity, for other substituted phosphate groups"/>
    <property type="evidence" value="ECO:0007669"/>
    <property type="project" value="InterPro"/>
</dbReference>
<evidence type="ECO:0000256" key="8">
    <source>
        <dbReference type="SAM" id="Phobius"/>
    </source>
</evidence>
<organism evidence="9 10">
    <name type="scientific">Nocardioides exalbidus</name>
    <dbReference type="NCBI Taxonomy" id="402596"/>
    <lineage>
        <taxon>Bacteria</taxon>
        <taxon>Bacillati</taxon>
        <taxon>Actinomycetota</taxon>
        <taxon>Actinomycetes</taxon>
        <taxon>Propionibacteriales</taxon>
        <taxon>Nocardioidaceae</taxon>
        <taxon>Nocardioides</taxon>
    </lineage>
</organism>
<dbReference type="GO" id="GO:0005886">
    <property type="term" value="C:plasma membrane"/>
    <property type="evidence" value="ECO:0007669"/>
    <property type="project" value="UniProtKB-SubCell"/>
</dbReference>
<comment type="subcellular location">
    <subcellularLocation>
        <location evidence="1">Cell membrane</location>
        <topology evidence="1">Multi-pass membrane protein</topology>
    </subcellularLocation>
</comment>
<feature type="binding site" evidence="7">
    <location>
        <position position="207"/>
    </location>
    <ligand>
        <name>Mg(2+)</name>
        <dbReference type="ChEBI" id="CHEBI:18420"/>
    </ligand>
</feature>
<dbReference type="GO" id="GO:0009103">
    <property type="term" value="P:lipopolysaccharide biosynthetic process"/>
    <property type="evidence" value="ECO:0007669"/>
    <property type="project" value="TreeGrafter"/>
</dbReference>
<dbReference type="InterPro" id="IPR000715">
    <property type="entry name" value="Glycosyl_transferase_4"/>
</dbReference>
<dbReference type="PANTHER" id="PTHR22926">
    <property type="entry name" value="PHOSPHO-N-ACETYLMURAMOYL-PENTAPEPTIDE-TRANSFERASE"/>
    <property type="match status" value="1"/>
</dbReference>
<comment type="cofactor">
    <cofactor evidence="7">
        <name>Mg(2+)</name>
        <dbReference type="ChEBI" id="CHEBI:18420"/>
    </cofactor>
</comment>
<feature type="transmembrane region" description="Helical" evidence="8">
    <location>
        <begin position="126"/>
        <end position="145"/>
    </location>
</feature>
<keyword evidence="7" id="KW-0460">Magnesium</keyword>
<dbReference type="OrthoDB" id="9783652at2"/>
<reference evidence="10" key="1">
    <citation type="submission" date="2016-10" db="EMBL/GenBank/DDBJ databases">
        <authorList>
            <person name="Varghese N."/>
            <person name="Submissions S."/>
        </authorList>
    </citation>
    <scope>NUCLEOTIDE SEQUENCE [LARGE SCALE GENOMIC DNA]</scope>
    <source>
        <strain evidence="10">DSM 22017</strain>
    </source>
</reference>
<feature type="transmembrane region" description="Helical" evidence="8">
    <location>
        <begin position="152"/>
        <end position="172"/>
    </location>
</feature>
<dbReference type="PANTHER" id="PTHR22926:SF3">
    <property type="entry name" value="UNDECAPRENYL-PHOSPHATE ALPHA-N-ACETYLGLUCOSAMINYL 1-PHOSPHATE TRANSFERASE"/>
    <property type="match status" value="1"/>
</dbReference>
<proteinExistence type="predicted"/>
<feature type="binding site" evidence="7">
    <location>
        <position position="147"/>
    </location>
    <ligand>
        <name>Mg(2+)</name>
        <dbReference type="ChEBI" id="CHEBI:18420"/>
    </ligand>
</feature>
<dbReference type="GO" id="GO:0046872">
    <property type="term" value="F:metal ion binding"/>
    <property type="evidence" value="ECO:0007669"/>
    <property type="project" value="UniProtKB-KW"/>
</dbReference>
<dbReference type="Pfam" id="PF00953">
    <property type="entry name" value="Glycos_transf_4"/>
    <property type="match status" value="1"/>
</dbReference>
<evidence type="ECO:0000256" key="5">
    <source>
        <dbReference type="ARBA" id="ARBA00022989"/>
    </source>
</evidence>
<evidence type="ECO:0000313" key="9">
    <source>
        <dbReference type="EMBL" id="SEB85683.1"/>
    </source>
</evidence>
<dbReference type="Proteomes" id="UP000198742">
    <property type="component" value="Unassembled WGS sequence"/>
</dbReference>
<feature type="transmembrane region" description="Helical" evidence="8">
    <location>
        <begin position="104"/>
        <end position="120"/>
    </location>
</feature>
<evidence type="ECO:0000256" key="1">
    <source>
        <dbReference type="ARBA" id="ARBA00004651"/>
    </source>
</evidence>
<keyword evidence="5 8" id="KW-1133">Transmembrane helix</keyword>
<evidence type="ECO:0000256" key="2">
    <source>
        <dbReference type="ARBA" id="ARBA00022475"/>
    </source>
</evidence>
<evidence type="ECO:0000256" key="4">
    <source>
        <dbReference type="ARBA" id="ARBA00022692"/>
    </source>
</evidence>
<feature type="transmembrane region" description="Helical" evidence="8">
    <location>
        <begin position="208"/>
        <end position="226"/>
    </location>
</feature>
<dbReference type="RefSeq" id="WP_090968299.1">
    <property type="nucleotide sequence ID" value="NZ_FNRT01000002.1"/>
</dbReference>
<keyword evidence="7" id="KW-0479">Metal-binding</keyword>
<feature type="transmembrane region" description="Helical" evidence="8">
    <location>
        <begin position="232"/>
        <end position="250"/>
    </location>
</feature>